<comment type="caution">
    <text evidence="3">Lacks conserved residue(s) required for the propagation of feature annotation.</text>
</comment>
<dbReference type="Proteomes" id="UP001140949">
    <property type="component" value="Unassembled WGS sequence"/>
</dbReference>
<evidence type="ECO:0000313" key="5">
    <source>
        <dbReference type="EMBL" id="KAJ6850591.1"/>
    </source>
</evidence>
<accession>A0AAX6IC44</accession>
<reference evidence="5" key="1">
    <citation type="journal article" date="2023" name="GigaByte">
        <title>Genome assembly of the bearded iris, Iris pallida Lam.</title>
        <authorList>
            <person name="Bruccoleri R.E."/>
            <person name="Oakeley E.J."/>
            <person name="Faust A.M.E."/>
            <person name="Altorfer M."/>
            <person name="Dessus-Babus S."/>
            <person name="Burckhardt D."/>
            <person name="Oertli M."/>
            <person name="Naumann U."/>
            <person name="Petersen F."/>
            <person name="Wong J."/>
        </authorList>
    </citation>
    <scope>NUCLEOTIDE SEQUENCE</scope>
    <source>
        <strain evidence="5">GSM-AAB239-AS_SAM_17_03QT</strain>
    </source>
</reference>
<sequence>MIGMPFGIQVAGGGGLEEEANFWSKRRKGLDGAAAAAAAEPTSVLDKRSTSPPTSSSTLSSSHLGPAASSGDAGPTGCLDGGAGDWQDLPDPSAGGHDTGQDHAFLHWMMGEDDSAEAGNAGGASSFGLVEPTCFGLEPPAIFPPPPPLLPGFFQEQQISPTNLMLNQHQHLPSLQNPHFLLNLPPFDAHPTSHFLPFPHNPAFPASAANAVTPMKPKMPASSASASAAPANDELVSALFRAAELVQSGDQVSARGILARLNQQLPSPIGKPLLRSAFYFKEALLLLATNTPPTPPLATPLDVLLKLGTYKAFSDISPVLQFTNFTSIQAILEELDGCDRMHIVDFDVGVGGHWSSFIQELAHRRRATNTTPSLRITAFASHSSHHPLELHLTRENLTHFAADLNVRFEFNVLGLDSFDALPMAADEAVAVNFPVGSGVSYQSVPAVVRLIKQLSPRIVVSVDHGCDRSDLTFSQHFLHAFQSCTVLLDSIDASGANPDIANKIERYLVQPRIESALLGHSQAVEKMLPLRTLFASARFVPVQFSNFTETQAECLLKRVQVRGFQVEKRQASLCLCWQREELASVSAWRC</sequence>
<dbReference type="Pfam" id="PF03514">
    <property type="entry name" value="GRAS"/>
    <property type="match status" value="1"/>
</dbReference>
<dbReference type="EMBL" id="JANAVB010002795">
    <property type="protein sequence ID" value="KAJ6850591.1"/>
    <property type="molecule type" value="Genomic_DNA"/>
</dbReference>
<reference evidence="5" key="2">
    <citation type="submission" date="2023-04" db="EMBL/GenBank/DDBJ databases">
        <authorList>
            <person name="Bruccoleri R.E."/>
            <person name="Oakeley E.J."/>
            <person name="Faust A.-M."/>
            <person name="Dessus-Babus S."/>
            <person name="Altorfer M."/>
            <person name="Burckhardt D."/>
            <person name="Oertli M."/>
            <person name="Naumann U."/>
            <person name="Petersen F."/>
            <person name="Wong J."/>
        </authorList>
    </citation>
    <scope>NUCLEOTIDE SEQUENCE</scope>
    <source>
        <strain evidence="5">GSM-AAB239-AS_SAM_17_03QT</strain>
        <tissue evidence="5">Leaf</tissue>
    </source>
</reference>
<keyword evidence="2" id="KW-0804">Transcription</keyword>
<protein>
    <submittedName>
        <fullName evidence="5">Scarecrow-like protein 6</fullName>
    </submittedName>
</protein>
<dbReference type="PANTHER" id="PTHR31636">
    <property type="entry name" value="OSJNBA0084A10.13 PROTEIN-RELATED"/>
    <property type="match status" value="1"/>
</dbReference>
<name>A0AAX6IC44_IRIPA</name>
<keyword evidence="6" id="KW-1185">Reference proteome</keyword>
<evidence type="ECO:0000256" key="3">
    <source>
        <dbReference type="PROSITE-ProRule" id="PRU01191"/>
    </source>
</evidence>
<feature type="compositionally biased region" description="Low complexity" evidence="4">
    <location>
        <begin position="50"/>
        <end position="62"/>
    </location>
</feature>
<evidence type="ECO:0000256" key="4">
    <source>
        <dbReference type="SAM" id="MobiDB-lite"/>
    </source>
</evidence>
<proteinExistence type="inferred from homology"/>
<evidence type="ECO:0000256" key="2">
    <source>
        <dbReference type="ARBA" id="ARBA00023163"/>
    </source>
</evidence>
<comment type="similarity">
    <text evidence="3">Belongs to the GRAS family.</text>
</comment>
<organism evidence="5 6">
    <name type="scientific">Iris pallida</name>
    <name type="common">Sweet iris</name>
    <dbReference type="NCBI Taxonomy" id="29817"/>
    <lineage>
        <taxon>Eukaryota</taxon>
        <taxon>Viridiplantae</taxon>
        <taxon>Streptophyta</taxon>
        <taxon>Embryophyta</taxon>
        <taxon>Tracheophyta</taxon>
        <taxon>Spermatophyta</taxon>
        <taxon>Magnoliopsida</taxon>
        <taxon>Liliopsida</taxon>
        <taxon>Asparagales</taxon>
        <taxon>Iridaceae</taxon>
        <taxon>Iridoideae</taxon>
        <taxon>Irideae</taxon>
        <taxon>Iris</taxon>
    </lineage>
</organism>
<evidence type="ECO:0000313" key="6">
    <source>
        <dbReference type="Proteomes" id="UP001140949"/>
    </source>
</evidence>
<dbReference type="AlphaFoldDB" id="A0AAX6IC44"/>
<gene>
    <name evidence="5" type="ORF">M6B38_263715</name>
</gene>
<dbReference type="InterPro" id="IPR005202">
    <property type="entry name" value="TF_GRAS"/>
</dbReference>
<feature type="region of interest" description="Disordered" evidence="4">
    <location>
        <begin position="28"/>
        <end position="101"/>
    </location>
</feature>
<keyword evidence="1" id="KW-0805">Transcription regulation</keyword>
<evidence type="ECO:0000256" key="1">
    <source>
        <dbReference type="ARBA" id="ARBA00023015"/>
    </source>
</evidence>
<feature type="region of interest" description="SAW" evidence="3">
    <location>
        <begin position="518"/>
        <end position="589"/>
    </location>
</feature>
<dbReference type="PROSITE" id="PS50985">
    <property type="entry name" value="GRAS"/>
    <property type="match status" value="1"/>
</dbReference>
<comment type="caution">
    <text evidence="5">The sequence shown here is derived from an EMBL/GenBank/DDBJ whole genome shotgun (WGS) entry which is preliminary data.</text>
</comment>
<feature type="region of interest" description="Leucine repeat II (LRII)" evidence="3">
    <location>
        <begin position="392"/>
        <end position="424"/>
    </location>
</feature>